<evidence type="ECO:0000256" key="1">
    <source>
        <dbReference type="SAM" id="Phobius"/>
    </source>
</evidence>
<keyword evidence="1" id="KW-0472">Membrane</keyword>
<evidence type="ECO:0000313" key="2">
    <source>
        <dbReference type="EMBL" id="MBF9151271.1"/>
    </source>
</evidence>
<feature type="transmembrane region" description="Helical" evidence="1">
    <location>
        <begin position="114"/>
        <end position="135"/>
    </location>
</feature>
<feature type="transmembrane region" description="Helical" evidence="1">
    <location>
        <begin position="83"/>
        <end position="102"/>
    </location>
</feature>
<dbReference type="Pfam" id="PF07077">
    <property type="entry name" value="DUF1345"/>
    <property type="match status" value="1"/>
</dbReference>
<keyword evidence="1" id="KW-1133">Transmembrane helix</keyword>
<feature type="transmembrane region" description="Helical" evidence="1">
    <location>
        <begin position="12"/>
        <end position="32"/>
    </location>
</feature>
<gene>
    <name evidence="2" type="ORF">I2488_09690</name>
</gene>
<protein>
    <submittedName>
        <fullName evidence="2">DUF1345 domain-containing protein</fullName>
    </submittedName>
</protein>
<dbReference type="InterPro" id="IPR009781">
    <property type="entry name" value="DUF1345"/>
</dbReference>
<feature type="transmembrane region" description="Helical" evidence="1">
    <location>
        <begin position="44"/>
        <end position="63"/>
    </location>
</feature>
<keyword evidence="1" id="KW-0812">Transmembrane</keyword>
<dbReference type="RefSeq" id="WP_196275589.1">
    <property type="nucleotide sequence ID" value="NZ_JADQDC010000005.1"/>
</dbReference>
<feature type="transmembrane region" description="Helical" evidence="1">
    <location>
        <begin position="193"/>
        <end position="215"/>
    </location>
</feature>
<accession>A0ABS0HGB6</accession>
<keyword evidence="3" id="KW-1185">Reference proteome</keyword>
<name>A0ABS0HGB6_9SPHN</name>
<evidence type="ECO:0000313" key="3">
    <source>
        <dbReference type="Proteomes" id="UP000600799"/>
    </source>
</evidence>
<reference evidence="2 3" key="1">
    <citation type="submission" date="2020-11" db="EMBL/GenBank/DDBJ databases">
        <title>The genome sequence of Novosphingobium sp. 1Y9A.</title>
        <authorList>
            <person name="Liu Y."/>
        </authorList>
    </citation>
    <scope>NUCLEOTIDE SEQUENCE [LARGE SCALE GENOMIC DNA]</scope>
    <source>
        <strain evidence="2 3">1Y9A</strain>
    </source>
</reference>
<dbReference type="Proteomes" id="UP000600799">
    <property type="component" value="Unassembled WGS sequence"/>
</dbReference>
<comment type="caution">
    <text evidence="2">The sequence shown here is derived from an EMBL/GenBank/DDBJ whole genome shotgun (WGS) entry which is preliminary data.</text>
</comment>
<sequence length="216" mass="22781">MKGGGATLGNRLAPPRFVLFLVLLTGGFFGFLHLSPDAGLADAAAMGFDLAAAAFLLSLLPLLRGGTVANMRQQAAANDANRVLVLAITTIVTMVVLAAISGELPKASAGSHEAMVKLVGTLLLTWLFANTVYALHYAHLYYSSRDGADAGGIDFPGTKTPDYLDFAYFSFTLGMTFQTSDTQITARAIRRIATLHSFAAFVFNIGVIAFTINALG</sequence>
<organism evidence="2 3">
    <name type="scientific">Novosphingobium jiangmenense</name>
    <dbReference type="NCBI Taxonomy" id="2791981"/>
    <lineage>
        <taxon>Bacteria</taxon>
        <taxon>Pseudomonadati</taxon>
        <taxon>Pseudomonadota</taxon>
        <taxon>Alphaproteobacteria</taxon>
        <taxon>Sphingomonadales</taxon>
        <taxon>Sphingomonadaceae</taxon>
        <taxon>Novosphingobium</taxon>
    </lineage>
</organism>
<dbReference type="EMBL" id="JADQDC010000005">
    <property type="protein sequence ID" value="MBF9151271.1"/>
    <property type="molecule type" value="Genomic_DNA"/>
</dbReference>
<proteinExistence type="predicted"/>